<feature type="domain" description="HIT" evidence="2">
    <location>
        <begin position="4"/>
        <end position="109"/>
    </location>
</feature>
<dbReference type="PROSITE" id="PS00892">
    <property type="entry name" value="HIT_1"/>
    <property type="match status" value="1"/>
</dbReference>
<dbReference type="InterPro" id="IPR001310">
    <property type="entry name" value="Histidine_triad_HIT"/>
</dbReference>
<dbReference type="RefSeq" id="WP_394844203.1">
    <property type="nucleotide sequence ID" value="NZ_CP089982.1"/>
</dbReference>
<dbReference type="Proteomes" id="UP001379533">
    <property type="component" value="Chromosome"/>
</dbReference>
<evidence type="ECO:0000259" key="2">
    <source>
        <dbReference type="PROSITE" id="PS51084"/>
    </source>
</evidence>
<accession>A0ABZ2K4G6</accession>
<dbReference type="PROSITE" id="PS51084">
    <property type="entry name" value="HIT_2"/>
    <property type="match status" value="1"/>
</dbReference>
<sequence>MACIFCDIASGKLPASLVYERDDFLAFLDKKPLFRGHVLLVPRTHVATMTDLPSELAAKIFPVAQAIARAVESAMEAEGSFVAINNRVSQSVPHLHMHIVPRRKGDGLKGFFWPRTKYASGQEMDDVAARIRERI</sequence>
<organism evidence="3 4">
    <name type="scientific">Pendulispora brunnea</name>
    <dbReference type="NCBI Taxonomy" id="2905690"/>
    <lineage>
        <taxon>Bacteria</taxon>
        <taxon>Pseudomonadati</taxon>
        <taxon>Myxococcota</taxon>
        <taxon>Myxococcia</taxon>
        <taxon>Myxococcales</taxon>
        <taxon>Sorangiineae</taxon>
        <taxon>Pendulisporaceae</taxon>
        <taxon>Pendulispora</taxon>
    </lineage>
</organism>
<evidence type="ECO:0000313" key="4">
    <source>
        <dbReference type="Proteomes" id="UP001379533"/>
    </source>
</evidence>
<dbReference type="PANTHER" id="PTHR46648">
    <property type="entry name" value="HIT FAMILY PROTEIN 1"/>
    <property type="match status" value="1"/>
</dbReference>
<dbReference type="PRINTS" id="PR00332">
    <property type="entry name" value="HISTRIAD"/>
</dbReference>
<protein>
    <submittedName>
        <fullName evidence="3">HIT family protein</fullName>
    </submittedName>
</protein>
<keyword evidence="4" id="KW-1185">Reference proteome</keyword>
<evidence type="ECO:0000256" key="1">
    <source>
        <dbReference type="PROSITE-ProRule" id="PRU00464"/>
    </source>
</evidence>
<dbReference type="EMBL" id="CP089982">
    <property type="protein sequence ID" value="WXA93603.1"/>
    <property type="molecule type" value="Genomic_DNA"/>
</dbReference>
<dbReference type="SUPFAM" id="SSF54197">
    <property type="entry name" value="HIT-like"/>
    <property type="match status" value="1"/>
</dbReference>
<dbReference type="PANTHER" id="PTHR46648:SF1">
    <property type="entry name" value="ADENOSINE 5'-MONOPHOSPHORAMIDASE HNT1"/>
    <property type="match status" value="1"/>
</dbReference>
<gene>
    <name evidence="3" type="ORF">LZC95_45015</name>
</gene>
<dbReference type="Pfam" id="PF01230">
    <property type="entry name" value="HIT"/>
    <property type="match status" value="1"/>
</dbReference>
<evidence type="ECO:0000313" key="3">
    <source>
        <dbReference type="EMBL" id="WXA93603.1"/>
    </source>
</evidence>
<dbReference type="Gene3D" id="3.30.428.10">
    <property type="entry name" value="HIT-like"/>
    <property type="match status" value="1"/>
</dbReference>
<reference evidence="3 4" key="1">
    <citation type="submission" date="2021-12" db="EMBL/GenBank/DDBJ databases">
        <title>Discovery of the Pendulisporaceae a myxobacterial family with distinct sporulation behavior and unique specialized metabolism.</title>
        <authorList>
            <person name="Garcia R."/>
            <person name="Popoff A."/>
            <person name="Bader C.D."/>
            <person name="Loehr J."/>
            <person name="Walesch S."/>
            <person name="Walt C."/>
            <person name="Boldt J."/>
            <person name="Bunk B."/>
            <person name="Haeckl F.J.F.P.J."/>
            <person name="Gunesch A.P."/>
            <person name="Birkelbach J."/>
            <person name="Nuebel U."/>
            <person name="Pietschmann T."/>
            <person name="Bach T."/>
            <person name="Mueller R."/>
        </authorList>
    </citation>
    <scope>NUCLEOTIDE SEQUENCE [LARGE SCALE GENOMIC DNA]</scope>
    <source>
        <strain evidence="3 4">MSr12523</strain>
    </source>
</reference>
<dbReference type="InterPro" id="IPR036265">
    <property type="entry name" value="HIT-like_sf"/>
</dbReference>
<feature type="short sequence motif" description="Histidine triad motif" evidence="1">
    <location>
        <begin position="94"/>
        <end position="98"/>
    </location>
</feature>
<name>A0ABZ2K4G6_9BACT</name>
<dbReference type="InterPro" id="IPR019808">
    <property type="entry name" value="Histidine_triad_CS"/>
</dbReference>
<proteinExistence type="predicted"/>
<dbReference type="InterPro" id="IPR011146">
    <property type="entry name" value="HIT-like"/>
</dbReference>